<dbReference type="AlphaFoldDB" id="A0A1X7HC55"/>
<proteinExistence type="predicted"/>
<keyword evidence="2" id="KW-1185">Reference proteome</keyword>
<evidence type="ECO:0000313" key="1">
    <source>
        <dbReference type="EMBL" id="SMF83797.1"/>
    </source>
</evidence>
<dbReference type="RefSeq" id="WP_208919416.1">
    <property type="nucleotide sequence ID" value="NZ_LT840184.1"/>
</dbReference>
<dbReference type="STRING" id="1313296.SAMN05661091_2456"/>
<name>A0A1X7HC55_9BACL</name>
<gene>
    <name evidence="1" type="ORF">SAMN05661091_2456</name>
</gene>
<accession>A0A1X7HC55</accession>
<sequence length="179" mass="20808">MDKKIIDSTTITSLISLDDELKKEHDLTLDQFIGIYICKEEGMKYECTPEDAIVFAFTGTGGDHFAFSTMNGLIKDLDTAPILFIQPMIFSNPVKLVANNIRDLFSVFLTLKEFYILERFDWYESESDMLHDIEEHYQKAISSRQKELKFISELIQNQLQITPIKTVFKYISNIREKTT</sequence>
<dbReference type="EMBL" id="LT840184">
    <property type="protein sequence ID" value="SMF83797.1"/>
    <property type="molecule type" value="Genomic_DNA"/>
</dbReference>
<reference evidence="1 2" key="1">
    <citation type="submission" date="2017-04" db="EMBL/GenBank/DDBJ databases">
        <authorList>
            <person name="Afonso C.L."/>
            <person name="Miller P.J."/>
            <person name="Scott M.A."/>
            <person name="Spackman E."/>
            <person name="Goraichik I."/>
            <person name="Dimitrov K.M."/>
            <person name="Suarez D.L."/>
            <person name="Swayne D.E."/>
        </authorList>
    </citation>
    <scope>NUCLEOTIDE SEQUENCE [LARGE SCALE GENOMIC DNA]</scope>
    <source>
        <strain evidence="1 2">N3/975</strain>
    </source>
</reference>
<organism evidence="1 2">
    <name type="scientific">Paenibacillus uliginis N3/975</name>
    <dbReference type="NCBI Taxonomy" id="1313296"/>
    <lineage>
        <taxon>Bacteria</taxon>
        <taxon>Bacillati</taxon>
        <taxon>Bacillota</taxon>
        <taxon>Bacilli</taxon>
        <taxon>Bacillales</taxon>
        <taxon>Paenibacillaceae</taxon>
        <taxon>Paenibacillus</taxon>
    </lineage>
</organism>
<protein>
    <submittedName>
        <fullName evidence="1">Uncharacterized protein</fullName>
    </submittedName>
</protein>
<evidence type="ECO:0000313" key="2">
    <source>
        <dbReference type="Proteomes" id="UP000192940"/>
    </source>
</evidence>
<dbReference type="Proteomes" id="UP000192940">
    <property type="component" value="Chromosome I"/>
</dbReference>